<keyword evidence="3" id="KW-1185">Reference proteome</keyword>
<evidence type="ECO:0000313" key="2">
    <source>
        <dbReference type="EMBL" id="ELP90077.1"/>
    </source>
</evidence>
<dbReference type="OrthoDB" id="30564at2759"/>
<protein>
    <submittedName>
        <fullName evidence="2">Uncharacterized protein</fullName>
    </submittedName>
</protein>
<reference evidence="2 3" key="1">
    <citation type="submission" date="2012-10" db="EMBL/GenBank/DDBJ databases">
        <authorList>
            <person name="Zafar N."/>
            <person name="Inman J."/>
            <person name="Hall N."/>
            <person name="Lorenzi H."/>
            <person name="Caler E."/>
        </authorList>
    </citation>
    <scope>NUCLEOTIDE SEQUENCE [LARGE SCALE GENOMIC DNA]</scope>
    <source>
        <strain evidence="2 3">IP1</strain>
    </source>
</reference>
<feature type="transmembrane region" description="Helical" evidence="1">
    <location>
        <begin position="105"/>
        <end position="127"/>
    </location>
</feature>
<dbReference type="AlphaFoldDB" id="A0A0A1U6Q2"/>
<feature type="transmembrane region" description="Helical" evidence="1">
    <location>
        <begin position="162"/>
        <end position="179"/>
    </location>
</feature>
<keyword evidence="1" id="KW-0472">Membrane</keyword>
<accession>A0A0A1U6Q2</accession>
<feature type="transmembrane region" description="Helical" evidence="1">
    <location>
        <begin position="58"/>
        <end position="76"/>
    </location>
</feature>
<feature type="transmembrane region" description="Helical" evidence="1">
    <location>
        <begin position="210"/>
        <end position="238"/>
    </location>
</feature>
<keyword evidence="1" id="KW-1133">Transmembrane helix</keyword>
<sequence length="242" mass="27353">MLVSGVLATVAFFSTLMFLTYCKNQLICGPFKRYLLLFFETFSDLKVIKKLDYHYIPVYNQVISFYPAVGTFMELFVKQIPKLGLNTPAFLFVIGFGLLTKKSAVFTRAVVVTFVTLIVSLMTAVEFMPLTHDVVGCVVCTILFTIGALIIIHTLFSLGHILLVPYLFVNCTSIVIALYRYFVKEVFALSTPVIIFTIWYTLFWQRKITVVGGFLIFLAMSSLMTLKCGYFLAITVIVGSFY</sequence>
<name>A0A0A1U6Q2_ENTIV</name>
<proteinExistence type="predicted"/>
<organism evidence="2 3">
    <name type="scientific">Entamoeba invadens IP1</name>
    <dbReference type="NCBI Taxonomy" id="370355"/>
    <lineage>
        <taxon>Eukaryota</taxon>
        <taxon>Amoebozoa</taxon>
        <taxon>Evosea</taxon>
        <taxon>Archamoebae</taxon>
        <taxon>Mastigamoebida</taxon>
        <taxon>Entamoebidae</taxon>
        <taxon>Entamoeba</taxon>
    </lineage>
</organism>
<keyword evidence="1" id="KW-0812">Transmembrane</keyword>
<feature type="transmembrane region" description="Helical" evidence="1">
    <location>
        <begin position="134"/>
        <end position="156"/>
    </location>
</feature>
<dbReference type="VEuPathDB" id="AmoebaDB:EIN_404910"/>
<dbReference type="OMA" id="MTAVEFM"/>
<feature type="transmembrane region" description="Helical" evidence="1">
    <location>
        <begin position="83"/>
        <end position="99"/>
    </location>
</feature>
<dbReference type="KEGG" id="eiv:EIN_404910"/>
<dbReference type="RefSeq" id="XP_004256848.1">
    <property type="nucleotide sequence ID" value="XM_004256800.1"/>
</dbReference>
<feature type="transmembrane region" description="Helical" evidence="1">
    <location>
        <begin position="186"/>
        <end position="204"/>
    </location>
</feature>
<gene>
    <name evidence="2" type="ORF">EIN_404910</name>
</gene>
<dbReference type="GeneID" id="14889006"/>
<dbReference type="EMBL" id="KB206537">
    <property type="protein sequence ID" value="ELP90077.1"/>
    <property type="molecule type" value="Genomic_DNA"/>
</dbReference>
<evidence type="ECO:0000313" key="3">
    <source>
        <dbReference type="Proteomes" id="UP000014680"/>
    </source>
</evidence>
<evidence type="ECO:0000256" key="1">
    <source>
        <dbReference type="SAM" id="Phobius"/>
    </source>
</evidence>
<dbReference type="Proteomes" id="UP000014680">
    <property type="component" value="Unassembled WGS sequence"/>
</dbReference>